<proteinExistence type="inferred from homology"/>
<comment type="caution">
    <text evidence="5">Lacks conserved residue(s) required for the propagation of feature annotation.</text>
</comment>
<dbReference type="UniPathway" id="UPA01057">
    <property type="reaction ID" value="UER00167"/>
</dbReference>
<evidence type="ECO:0000256" key="1">
    <source>
        <dbReference type="ARBA" id="ARBA00000177"/>
    </source>
</evidence>
<feature type="binding site" evidence="5">
    <location>
        <position position="310"/>
    </location>
    <ligand>
        <name>substrate</name>
        <note>ligand shared between two neighboring subunits</note>
    </ligand>
</feature>
<feature type="site" description="Important for catalysis" evidence="5">
    <location>
        <position position="123"/>
    </location>
</feature>
<evidence type="ECO:0000313" key="6">
    <source>
        <dbReference type="EMBL" id="SHE47820.1"/>
    </source>
</evidence>
<accession>A0A1M4TTJ9</accession>
<comment type="pathway">
    <text evidence="5">Quinol/quinone metabolism; menaquinone biosynthesis.</text>
</comment>
<comment type="catalytic activity">
    <reaction evidence="1 5">
        <text>2-succinylbenzoyl-CoA + H(+) = 1,4-dihydroxy-2-naphthoyl-CoA + H2O</text>
        <dbReference type="Rhea" id="RHEA:26562"/>
        <dbReference type="ChEBI" id="CHEBI:15377"/>
        <dbReference type="ChEBI" id="CHEBI:15378"/>
        <dbReference type="ChEBI" id="CHEBI:57364"/>
        <dbReference type="ChEBI" id="CHEBI:58897"/>
        <dbReference type="EC" id="4.1.3.36"/>
    </reaction>
</comment>
<dbReference type="UniPathway" id="UPA00079"/>
<dbReference type="PANTHER" id="PTHR43113">
    <property type="entry name" value="NUCLEOSIDE-DIPHOSPHATE-SUGAR EPIMERASE"/>
    <property type="match status" value="1"/>
</dbReference>
<feature type="site" description="Important for catalysis" evidence="5">
    <location>
        <position position="295"/>
    </location>
</feature>
<dbReference type="GO" id="GO:0009234">
    <property type="term" value="P:menaquinone biosynthetic process"/>
    <property type="evidence" value="ECO:0007669"/>
    <property type="project" value="UniProtKB-UniRule"/>
</dbReference>
<dbReference type="SUPFAM" id="SSF52096">
    <property type="entry name" value="ClpP/crotonase"/>
    <property type="match status" value="1"/>
</dbReference>
<name>A0A1M4TTJ9_STRHI</name>
<feature type="binding site" description="in other chain" evidence="5">
    <location>
        <position position="192"/>
    </location>
    <ligand>
        <name>substrate</name>
        <note>ligand shared between two neighboring subunits</note>
    </ligand>
</feature>
<evidence type="ECO:0000256" key="5">
    <source>
        <dbReference type="HAMAP-Rule" id="MF_01934"/>
    </source>
</evidence>
<organism evidence="6 7">
    <name type="scientific">Streptoalloteichus hindustanus</name>
    <dbReference type="NCBI Taxonomy" id="2017"/>
    <lineage>
        <taxon>Bacteria</taxon>
        <taxon>Bacillati</taxon>
        <taxon>Actinomycetota</taxon>
        <taxon>Actinomycetes</taxon>
        <taxon>Pseudonocardiales</taxon>
        <taxon>Pseudonocardiaceae</taxon>
        <taxon>Streptoalloteichus</taxon>
    </lineage>
</organism>
<feature type="site" description="Important for catalysis" evidence="5">
    <location>
        <position position="193"/>
    </location>
</feature>
<keyword evidence="7" id="KW-1185">Reference proteome</keyword>
<dbReference type="Gene3D" id="1.10.12.10">
    <property type="entry name" value="Lyase 2-enoyl-coa Hydratase, Chain A, domain 2"/>
    <property type="match status" value="1"/>
</dbReference>
<comment type="function">
    <text evidence="3 5">Converts o-succinylbenzoyl-CoA (OSB-CoA) to 1,4-dihydroxy-2-naphthoyl-CoA (DHNA-CoA).</text>
</comment>
<feature type="binding site" description="in other chain" evidence="5">
    <location>
        <position position="198"/>
    </location>
    <ligand>
        <name>substrate</name>
        <note>ligand shared between two neighboring subunits</note>
    </ligand>
</feature>
<evidence type="ECO:0000313" key="7">
    <source>
        <dbReference type="Proteomes" id="UP000184501"/>
    </source>
</evidence>
<dbReference type="AlphaFoldDB" id="A0A1M4TTJ9"/>
<feature type="binding site" description="in other chain" evidence="5">
    <location>
        <position position="66"/>
    </location>
    <ligand>
        <name>substrate</name>
        <note>ligand shared between two neighboring subunits</note>
    </ligand>
</feature>
<dbReference type="InterPro" id="IPR029045">
    <property type="entry name" value="ClpP/crotonase-like_dom_sf"/>
</dbReference>
<keyword evidence="2 5" id="KW-0456">Lyase</keyword>
<dbReference type="NCBIfam" id="TIGR01929">
    <property type="entry name" value="menB"/>
    <property type="match status" value="1"/>
</dbReference>
<comment type="similarity">
    <text evidence="5">Belongs to the enoyl-CoA hydratase/isomerase family. MenB subfamily.</text>
</comment>
<dbReference type="FunFam" id="3.90.226.10:FF:000003">
    <property type="entry name" value="1,4-dihydroxy-2-naphthoyl-CoA synthase"/>
    <property type="match status" value="1"/>
</dbReference>
<protein>
    <recommendedName>
        <fullName evidence="4 5">1,4-dihydroxy-2-naphthoyl-CoA synthase</fullName>
        <shortName evidence="5">DHNA-CoA synthase</shortName>
        <ecNumber evidence="4 5">4.1.3.36</ecNumber>
    </recommendedName>
</protein>
<reference evidence="6 7" key="1">
    <citation type="submission" date="2016-11" db="EMBL/GenBank/DDBJ databases">
        <authorList>
            <person name="Jaros S."/>
            <person name="Januszkiewicz K."/>
            <person name="Wedrychowicz H."/>
        </authorList>
    </citation>
    <scope>NUCLEOTIDE SEQUENCE [LARGE SCALE GENOMIC DNA]</scope>
    <source>
        <strain evidence="6 7">DSM 44523</strain>
    </source>
</reference>
<dbReference type="NCBIfam" id="NF006186">
    <property type="entry name" value="PRK08321.1"/>
    <property type="match status" value="1"/>
</dbReference>
<feature type="binding site" evidence="5">
    <location>
        <position position="295"/>
    </location>
    <ligand>
        <name>substrate</name>
        <note>ligand shared between two neighboring subunits</note>
    </ligand>
</feature>
<dbReference type="FunFam" id="1.10.12.10:FF:000003">
    <property type="entry name" value="1,4-dihydroxy-2-naphthoyl-CoA synthase"/>
    <property type="match status" value="1"/>
</dbReference>
<sequence>MGRWWRGDKSGGHTPILAGVPEPQVSELFDPAAWKPVEGFDFTDITYHRAVDQGTVRIAFDRPEVRNAFRPHTVDELYRALDHARMSPDVGCVLLTGNGPSPRDGGWAFCSGGDQRIRGRDGYRYASGETGDTVDPARAGRLHILECQRLIRFMPKVVIAVVPGWAAGGGHSLHVVCDLTLASAEHARFKQTDADVGSFDGGYGSAYLARQVGQKFAREIFFLGRAYSAEEMHRMGAVNAVVPHAELETTALEWAREINGKSPTAQRMLKYSFNLIDDGLVGQQLFAGETTRLAYMTDEAVEGRDAFLEKRAPDWSRYPYYY</sequence>
<dbReference type="HAMAP" id="MF_01934">
    <property type="entry name" value="MenB"/>
    <property type="match status" value="1"/>
</dbReference>
<comment type="pathway">
    <text evidence="5">Quinol/quinone metabolism; 1,4-dihydroxy-2-naphthoate biosynthesis; 1,4-dihydroxy-2-naphthoate from chorismate: step 6/7.</text>
</comment>
<dbReference type="Proteomes" id="UP000184501">
    <property type="component" value="Unassembled WGS sequence"/>
</dbReference>
<dbReference type="InterPro" id="IPR014748">
    <property type="entry name" value="Enoyl-CoA_hydra_C"/>
</dbReference>
<dbReference type="EC" id="4.1.3.36" evidence="4 5"/>
<dbReference type="Pfam" id="PF00378">
    <property type="entry name" value="ECH_1"/>
    <property type="match status" value="1"/>
</dbReference>
<keyword evidence="5" id="KW-0474">Menaquinone biosynthesis</keyword>
<feature type="binding site" description="in other chain" evidence="5">
    <location>
        <position position="123"/>
    </location>
    <ligand>
        <name>substrate</name>
        <note>ligand shared between two neighboring subunits</note>
    </ligand>
</feature>
<dbReference type="STRING" id="2017.SAMN05444320_101194"/>
<dbReference type="GO" id="GO:0008935">
    <property type="term" value="F:1,4-dihydroxy-2-naphthoyl-CoA synthase activity"/>
    <property type="evidence" value="ECO:0007669"/>
    <property type="project" value="UniProtKB-UniRule"/>
</dbReference>
<dbReference type="InterPro" id="IPR001753">
    <property type="entry name" value="Enoyl-CoA_hydra/iso"/>
</dbReference>
<dbReference type="EMBL" id="FQVN01000001">
    <property type="protein sequence ID" value="SHE47820.1"/>
    <property type="molecule type" value="Genomic_DNA"/>
</dbReference>
<evidence type="ECO:0000256" key="3">
    <source>
        <dbReference type="ARBA" id="ARBA00054238"/>
    </source>
</evidence>
<evidence type="ECO:0000256" key="4">
    <source>
        <dbReference type="ARBA" id="ARBA00066833"/>
    </source>
</evidence>
<dbReference type="PANTHER" id="PTHR43113:SF1">
    <property type="entry name" value="1,4-DIHYDROXY-2-NAPHTHOYL-COA SYNTHASE, PEROXISOMAL"/>
    <property type="match status" value="1"/>
</dbReference>
<gene>
    <name evidence="5" type="primary">menB</name>
    <name evidence="6" type="ORF">SAMN05444320_101194</name>
</gene>
<evidence type="ECO:0000256" key="2">
    <source>
        <dbReference type="ARBA" id="ARBA00023239"/>
    </source>
</evidence>
<dbReference type="Gene3D" id="3.90.226.10">
    <property type="entry name" value="2-enoyl-CoA Hydratase, Chain A, domain 1"/>
    <property type="match status" value="1"/>
</dbReference>
<dbReference type="CDD" id="cd06558">
    <property type="entry name" value="crotonase-like"/>
    <property type="match status" value="1"/>
</dbReference>
<feature type="binding site" description="in other chain" evidence="5">
    <location>
        <begin position="165"/>
        <end position="169"/>
    </location>
    <ligand>
        <name>substrate</name>
        <note>ligand shared between two neighboring subunits</note>
    </ligand>
</feature>
<feature type="binding site" description="in other chain" evidence="5">
    <location>
        <begin position="111"/>
        <end position="115"/>
    </location>
    <ligand>
        <name>substrate</name>
        <note>ligand shared between two neighboring subunits</note>
    </ligand>
</feature>
<dbReference type="InterPro" id="IPR010198">
    <property type="entry name" value="DHNA-CoA_synthase_MenB"/>
</dbReference>